<proteinExistence type="inferred from homology"/>
<dbReference type="EMBL" id="JACHBG010000012">
    <property type="protein sequence ID" value="MBB6487157.1"/>
    <property type="molecule type" value="Genomic_DNA"/>
</dbReference>
<comment type="similarity">
    <text evidence="1">Belongs to the short-chain dehydrogenases/reductases (SDR) family.</text>
</comment>
<dbReference type="PRINTS" id="PR00081">
    <property type="entry name" value="GDHRDH"/>
</dbReference>
<dbReference type="RefSeq" id="WP_184707754.1">
    <property type="nucleotide sequence ID" value="NZ_JACHBG010000012.1"/>
</dbReference>
<name>A0A7X0IWA6_9HYPH</name>
<dbReference type="InterPro" id="IPR020904">
    <property type="entry name" value="Sc_DH/Rdtase_CS"/>
</dbReference>
<dbReference type="Proteomes" id="UP000565576">
    <property type="component" value="Unassembled WGS sequence"/>
</dbReference>
<dbReference type="SUPFAM" id="SSF51735">
    <property type="entry name" value="NAD(P)-binding Rossmann-fold domains"/>
    <property type="match status" value="1"/>
</dbReference>
<gene>
    <name evidence="4" type="ORF">GGD46_004458</name>
</gene>
<dbReference type="InterPro" id="IPR057326">
    <property type="entry name" value="KR_dom"/>
</dbReference>
<evidence type="ECO:0000256" key="1">
    <source>
        <dbReference type="ARBA" id="ARBA00006484"/>
    </source>
</evidence>
<dbReference type="PANTHER" id="PTHR44196">
    <property type="entry name" value="DEHYDROGENASE/REDUCTASE SDR FAMILY MEMBER 7B"/>
    <property type="match status" value="1"/>
</dbReference>
<dbReference type="SMART" id="SM00822">
    <property type="entry name" value="PKS_KR"/>
    <property type="match status" value="1"/>
</dbReference>
<evidence type="ECO:0000256" key="2">
    <source>
        <dbReference type="ARBA" id="ARBA00023002"/>
    </source>
</evidence>
<dbReference type="AlphaFoldDB" id="A0A7X0IWA6"/>
<dbReference type="InterPro" id="IPR002347">
    <property type="entry name" value="SDR_fam"/>
</dbReference>
<protein>
    <submittedName>
        <fullName evidence="4">Putative oxidoreductase</fullName>
        <ecNumber evidence="4">1.-.-.-</ecNumber>
    </submittedName>
</protein>
<evidence type="ECO:0000313" key="5">
    <source>
        <dbReference type="Proteomes" id="UP000565576"/>
    </source>
</evidence>
<dbReference type="Gene3D" id="3.40.50.720">
    <property type="entry name" value="NAD(P)-binding Rossmann-like Domain"/>
    <property type="match status" value="1"/>
</dbReference>
<dbReference type="EC" id="1.-.-.-" evidence="4"/>
<keyword evidence="2 4" id="KW-0560">Oxidoreductase</keyword>
<dbReference type="GO" id="GO:0016491">
    <property type="term" value="F:oxidoreductase activity"/>
    <property type="evidence" value="ECO:0007669"/>
    <property type="project" value="UniProtKB-KW"/>
</dbReference>
<dbReference type="PROSITE" id="PS00061">
    <property type="entry name" value="ADH_SHORT"/>
    <property type="match status" value="1"/>
</dbReference>
<sequence length="251" mass="27601">MRMTGNTILITGGTSGIGRALAEAFHDRGNRVIITGRRLSLLEQIAADRPGLVGMQLDLDDPNTLSKLARDVRACFPELNVLIANAGISRAEDMTVDDWDAADAQSIVDTNIMGVLRVIAAFLPVLRRRAGATIMATSSNLAFIPRADFPTYCASKAFLHSWLQSLRFQLRNIPVEVLELSPPYVQTELTGRHQAIDPRAIPVAAYVAEVMQLLETGNHPRGEVLVERDRARRSAEREGRYEEVFAAINPA</sequence>
<organism evidence="4 5">
    <name type="scientific">Rhizobium lusitanum</name>
    <dbReference type="NCBI Taxonomy" id="293958"/>
    <lineage>
        <taxon>Bacteria</taxon>
        <taxon>Pseudomonadati</taxon>
        <taxon>Pseudomonadota</taxon>
        <taxon>Alphaproteobacteria</taxon>
        <taxon>Hyphomicrobiales</taxon>
        <taxon>Rhizobiaceae</taxon>
        <taxon>Rhizobium/Agrobacterium group</taxon>
        <taxon>Rhizobium</taxon>
    </lineage>
</organism>
<evidence type="ECO:0000259" key="3">
    <source>
        <dbReference type="SMART" id="SM00822"/>
    </source>
</evidence>
<reference evidence="4 5" key="1">
    <citation type="submission" date="2020-08" db="EMBL/GenBank/DDBJ databases">
        <title>Genomic Encyclopedia of Type Strains, Phase IV (KMG-V): Genome sequencing to study the core and pangenomes of soil and plant-associated prokaryotes.</title>
        <authorList>
            <person name="Whitman W."/>
        </authorList>
    </citation>
    <scope>NUCLEOTIDE SEQUENCE [LARGE SCALE GENOMIC DNA]</scope>
    <source>
        <strain evidence="4 5">SEMIA 4060</strain>
    </source>
</reference>
<dbReference type="Pfam" id="PF00106">
    <property type="entry name" value="adh_short"/>
    <property type="match status" value="1"/>
</dbReference>
<comment type="caution">
    <text evidence="4">The sequence shown here is derived from an EMBL/GenBank/DDBJ whole genome shotgun (WGS) entry which is preliminary data.</text>
</comment>
<dbReference type="PANTHER" id="PTHR44196:SF1">
    <property type="entry name" value="DEHYDROGENASE_REDUCTASE SDR FAMILY MEMBER 7B"/>
    <property type="match status" value="1"/>
</dbReference>
<dbReference type="GO" id="GO:0016020">
    <property type="term" value="C:membrane"/>
    <property type="evidence" value="ECO:0007669"/>
    <property type="project" value="TreeGrafter"/>
</dbReference>
<feature type="domain" description="Ketoreductase" evidence="3">
    <location>
        <begin position="6"/>
        <end position="199"/>
    </location>
</feature>
<dbReference type="InterPro" id="IPR036291">
    <property type="entry name" value="NAD(P)-bd_dom_sf"/>
</dbReference>
<accession>A0A7X0IWA6</accession>
<evidence type="ECO:0000313" key="4">
    <source>
        <dbReference type="EMBL" id="MBB6487157.1"/>
    </source>
</evidence>